<keyword evidence="6" id="KW-0479">Metal-binding</keyword>
<evidence type="ECO:0000256" key="1">
    <source>
        <dbReference type="ARBA" id="ARBA00001771"/>
    </source>
</evidence>
<evidence type="ECO:0000256" key="10">
    <source>
        <dbReference type="ARBA" id="ARBA00022842"/>
    </source>
</evidence>
<dbReference type="OrthoDB" id="4994at2759"/>
<dbReference type="SUPFAM" id="SSF51391">
    <property type="entry name" value="Thiamin phosphate synthase"/>
    <property type="match status" value="1"/>
</dbReference>
<dbReference type="AlphaFoldDB" id="A0A4S4LDB2"/>
<dbReference type="GO" id="GO:0009228">
    <property type="term" value="P:thiamine biosynthetic process"/>
    <property type="evidence" value="ECO:0007669"/>
    <property type="project" value="UniProtKB-KW"/>
</dbReference>
<comment type="pathway">
    <text evidence="4">Cofactor biosynthesis; thiamine diphosphate biosynthesis; thiamine phosphate from 4-amino-2-methyl-5-diphosphomethylpyrimidine and 4-methyl-5-(2-phosphoethyl)-thiazole: step 1/1.</text>
</comment>
<dbReference type="Pfam" id="PF02110">
    <property type="entry name" value="HK"/>
    <property type="match status" value="1"/>
</dbReference>
<dbReference type="NCBIfam" id="TIGR00693">
    <property type="entry name" value="thiE"/>
    <property type="match status" value="1"/>
</dbReference>
<evidence type="ECO:0000259" key="15">
    <source>
        <dbReference type="Pfam" id="PF02581"/>
    </source>
</evidence>
<evidence type="ECO:0000313" key="16">
    <source>
        <dbReference type="EMBL" id="THH09804.1"/>
    </source>
</evidence>
<evidence type="ECO:0000313" key="17">
    <source>
        <dbReference type="Proteomes" id="UP000308199"/>
    </source>
</evidence>
<keyword evidence="8" id="KW-0418">Kinase</keyword>
<accession>A0A4S4LDB2</accession>
<sequence>MGFKGPVDYSLYLVTGRELLPSGAAIKGGVTIVQVREKTTDTGEFLKVARKTKEICHKYSIPVLINDRVDIALAMGADGVHVGQSDMPARVARQLLPPGSIVGVSTNTPVDVTAAIADGADYIGVGPIWNTQTKVNHKTLLGPRGAGVVLNALQGSSMRAVAIGGRGLDGVAVVSAIMASRQPREAARELSNIVRAYTSSSLPVFSGPSTASLKALGIIQAAAGLLAKIREAGPLIHQITNTVVVNQSANVTLALGASPIMATAASEMEDLSKVSGALLINFGTIGDKSGILEAGRWVNARRNPVIFDPVAVGATKYRFETSQELMNAWQASVIKGNPAEIGSGCIVGTSVAVFCAAANLVGENDAEQYLVKGDMFVGAISGILAITVASELAATREDVKGSGTFLPALIDEIYNLTPEKIIDRAQIELHP</sequence>
<dbReference type="Gene3D" id="3.20.20.70">
    <property type="entry name" value="Aldolase class I"/>
    <property type="match status" value="1"/>
</dbReference>
<evidence type="ECO:0000256" key="4">
    <source>
        <dbReference type="ARBA" id="ARBA00005165"/>
    </source>
</evidence>
<comment type="pathway">
    <text evidence="3">Cofactor biosynthesis; thiamine diphosphate biosynthesis; 4-methyl-5-(2-phosphoethyl)-thiazole from 5-(2-hydroxyethyl)-4-methylthiazole: step 1/1.</text>
</comment>
<dbReference type="GO" id="GO:0005737">
    <property type="term" value="C:cytoplasm"/>
    <property type="evidence" value="ECO:0007669"/>
    <property type="project" value="TreeGrafter"/>
</dbReference>
<comment type="catalytic activity">
    <reaction evidence="13">
        <text>2-(2-carboxy-4-methylthiazol-5-yl)ethyl phosphate + 4-amino-2-methyl-5-(diphosphooxymethyl)pyrimidine + 2 H(+) = thiamine phosphate + CO2 + diphosphate</text>
        <dbReference type="Rhea" id="RHEA:47848"/>
        <dbReference type="ChEBI" id="CHEBI:15378"/>
        <dbReference type="ChEBI" id="CHEBI:16526"/>
        <dbReference type="ChEBI" id="CHEBI:33019"/>
        <dbReference type="ChEBI" id="CHEBI:37575"/>
        <dbReference type="ChEBI" id="CHEBI:57841"/>
        <dbReference type="ChEBI" id="CHEBI:62890"/>
        <dbReference type="EC" id="2.5.1.3"/>
    </reaction>
</comment>
<dbReference type="GO" id="GO:0004417">
    <property type="term" value="F:hydroxyethylthiazole kinase activity"/>
    <property type="evidence" value="ECO:0007669"/>
    <property type="project" value="UniProtKB-EC"/>
</dbReference>
<dbReference type="HAMAP" id="MF_00097">
    <property type="entry name" value="TMP_synthase"/>
    <property type="match status" value="1"/>
</dbReference>
<dbReference type="InterPro" id="IPR036206">
    <property type="entry name" value="ThiamineP_synth_sf"/>
</dbReference>
<dbReference type="GO" id="GO:0005524">
    <property type="term" value="F:ATP binding"/>
    <property type="evidence" value="ECO:0007669"/>
    <property type="project" value="UniProtKB-KW"/>
</dbReference>
<evidence type="ECO:0000256" key="7">
    <source>
        <dbReference type="ARBA" id="ARBA00022741"/>
    </source>
</evidence>
<keyword evidence="9" id="KW-0067">ATP-binding</keyword>
<comment type="caution">
    <text evidence="16">The sequence shown here is derived from an EMBL/GenBank/DDBJ whole genome shotgun (WGS) entry which is preliminary data.</text>
</comment>
<dbReference type="GO" id="GO:0004789">
    <property type="term" value="F:thiamine-phosphate diphosphorylase activity"/>
    <property type="evidence" value="ECO:0007669"/>
    <property type="project" value="UniProtKB-EC"/>
</dbReference>
<protein>
    <recommendedName>
        <fullName evidence="15">Thiamine phosphate synthase/TenI domain-containing protein</fullName>
    </recommendedName>
</protein>
<evidence type="ECO:0000256" key="2">
    <source>
        <dbReference type="ARBA" id="ARBA00001946"/>
    </source>
</evidence>
<dbReference type="Pfam" id="PF02581">
    <property type="entry name" value="TMP-TENI"/>
    <property type="match status" value="1"/>
</dbReference>
<comment type="catalytic activity">
    <reaction evidence="12">
        <text>4-methyl-5-(2-phosphooxyethyl)-thiazole + 4-amino-2-methyl-5-(diphosphooxymethyl)pyrimidine + H(+) = thiamine phosphate + diphosphate</text>
        <dbReference type="Rhea" id="RHEA:22328"/>
        <dbReference type="ChEBI" id="CHEBI:15378"/>
        <dbReference type="ChEBI" id="CHEBI:33019"/>
        <dbReference type="ChEBI" id="CHEBI:37575"/>
        <dbReference type="ChEBI" id="CHEBI:57841"/>
        <dbReference type="ChEBI" id="CHEBI:58296"/>
        <dbReference type="EC" id="2.5.1.3"/>
    </reaction>
</comment>
<dbReference type="InterPro" id="IPR029056">
    <property type="entry name" value="Ribokinase-like"/>
</dbReference>
<proteinExistence type="inferred from homology"/>
<feature type="domain" description="Thiamine phosphate synthase/TenI" evidence="15">
    <location>
        <begin position="23"/>
        <end position="177"/>
    </location>
</feature>
<organism evidence="16 17">
    <name type="scientific">Phellinidium pouzarii</name>
    <dbReference type="NCBI Taxonomy" id="167371"/>
    <lineage>
        <taxon>Eukaryota</taxon>
        <taxon>Fungi</taxon>
        <taxon>Dikarya</taxon>
        <taxon>Basidiomycota</taxon>
        <taxon>Agaricomycotina</taxon>
        <taxon>Agaricomycetes</taxon>
        <taxon>Hymenochaetales</taxon>
        <taxon>Hymenochaetaceae</taxon>
        <taxon>Phellinidium</taxon>
    </lineage>
</organism>
<reference evidence="16 17" key="1">
    <citation type="submission" date="2019-02" db="EMBL/GenBank/DDBJ databases">
        <title>Genome sequencing of the rare red list fungi Phellinidium pouzarii.</title>
        <authorList>
            <person name="Buettner E."/>
            <person name="Kellner H."/>
        </authorList>
    </citation>
    <scope>NUCLEOTIDE SEQUENCE [LARGE SCALE GENOMIC DNA]</scope>
    <source>
        <strain evidence="16 17">DSM 108285</strain>
    </source>
</reference>
<dbReference type="PANTHER" id="PTHR20857">
    <property type="entry name" value="THIAMINE-PHOSPHATE PYROPHOSPHORYLASE"/>
    <property type="match status" value="1"/>
</dbReference>
<keyword evidence="17" id="KW-1185">Reference proteome</keyword>
<evidence type="ECO:0000256" key="12">
    <source>
        <dbReference type="ARBA" id="ARBA00047334"/>
    </source>
</evidence>
<dbReference type="EMBL" id="SGPK01000052">
    <property type="protein sequence ID" value="THH09804.1"/>
    <property type="molecule type" value="Genomic_DNA"/>
</dbReference>
<dbReference type="CDD" id="cd00564">
    <property type="entry name" value="TMP_TenI"/>
    <property type="match status" value="1"/>
</dbReference>
<keyword evidence="10" id="KW-0460">Magnesium</keyword>
<evidence type="ECO:0000256" key="8">
    <source>
        <dbReference type="ARBA" id="ARBA00022777"/>
    </source>
</evidence>
<keyword evidence="5" id="KW-0808">Transferase</keyword>
<dbReference type="SUPFAM" id="SSF53613">
    <property type="entry name" value="Ribokinase-like"/>
    <property type="match status" value="1"/>
</dbReference>
<evidence type="ECO:0000256" key="6">
    <source>
        <dbReference type="ARBA" id="ARBA00022723"/>
    </source>
</evidence>
<comment type="catalytic activity">
    <reaction evidence="14">
        <text>2-[(2R,5Z)-2-carboxy-4-methylthiazol-5(2H)-ylidene]ethyl phosphate + 4-amino-2-methyl-5-(diphosphooxymethyl)pyrimidine + 2 H(+) = thiamine phosphate + CO2 + diphosphate</text>
        <dbReference type="Rhea" id="RHEA:47844"/>
        <dbReference type="ChEBI" id="CHEBI:15378"/>
        <dbReference type="ChEBI" id="CHEBI:16526"/>
        <dbReference type="ChEBI" id="CHEBI:33019"/>
        <dbReference type="ChEBI" id="CHEBI:37575"/>
        <dbReference type="ChEBI" id="CHEBI:57841"/>
        <dbReference type="ChEBI" id="CHEBI:62899"/>
        <dbReference type="EC" id="2.5.1.3"/>
    </reaction>
</comment>
<keyword evidence="11" id="KW-0784">Thiamine biosynthesis</keyword>
<evidence type="ECO:0000256" key="3">
    <source>
        <dbReference type="ARBA" id="ARBA00004868"/>
    </source>
</evidence>
<dbReference type="UniPathway" id="UPA00060">
    <property type="reaction ID" value="UER00139"/>
</dbReference>
<evidence type="ECO:0000256" key="13">
    <source>
        <dbReference type="ARBA" id="ARBA00047851"/>
    </source>
</evidence>
<dbReference type="InterPro" id="IPR022998">
    <property type="entry name" value="ThiamineP_synth_TenI"/>
</dbReference>
<evidence type="ECO:0000256" key="14">
    <source>
        <dbReference type="ARBA" id="ARBA00047883"/>
    </source>
</evidence>
<dbReference type="InterPro" id="IPR013785">
    <property type="entry name" value="Aldolase_TIM"/>
</dbReference>
<evidence type="ECO:0000256" key="5">
    <source>
        <dbReference type="ARBA" id="ARBA00022679"/>
    </source>
</evidence>
<comment type="cofactor">
    <cofactor evidence="2">
        <name>Mg(2+)</name>
        <dbReference type="ChEBI" id="CHEBI:18420"/>
    </cofactor>
</comment>
<dbReference type="GO" id="GO:0000287">
    <property type="term" value="F:magnesium ion binding"/>
    <property type="evidence" value="ECO:0007669"/>
    <property type="project" value="InterPro"/>
</dbReference>
<dbReference type="InterPro" id="IPR000417">
    <property type="entry name" value="Hyethyz_kinase"/>
</dbReference>
<name>A0A4S4LDB2_9AGAM</name>
<dbReference type="InterPro" id="IPR034291">
    <property type="entry name" value="TMP_synthase"/>
</dbReference>
<dbReference type="Proteomes" id="UP000308199">
    <property type="component" value="Unassembled WGS sequence"/>
</dbReference>
<keyword evidence="7" id="KW-0547">Nucleotide-binding</keyword>
<dbReference type="GO" id="GO:0009229">
    <property type="term" value="P:thiamine diphosphate biosynthetic process"/>
    <property type="evidence" value="ECO:0007669"/>
    <property type="project" value="UniProtKB-UniPathway"/>
</dbReference>
<gene>
    <name evidence="16" type="ORF">EW145_g1762</name>
</gene>
<dbReference type="Gene3D" id="3.40.1190.20">
    <property type="match status" value="2"/>
</dbReference>
<dbReference type="PANTHER" id="PTHR20857:SF23">
    <property type="entry name" value="THIAMINE BIOSYNTHETIC BIFUNCTIONAL ENZYME"/>
    <property type="match status" value="1"/>
</dbReference>
<comment type="catalytic activity">
    <reaction evidence="1">
        <text>5-(2-hydroxyethyl)-4-methylthiazole + ATP = 4-methyl-5-(2-phosphooxyethyl)-thiazole + ADP + H(+)</text>
        <dbReference type="Rhea" id="RHEA:24212"/>
        <dbReference type="ChEBI" id="CHEBI:15378"/>
        <dbReference type="ChEBI" id="CHEBI:17957"/>
        <dbReference type="ChEBI" id="CHEBI:30616"/>
        <dbReference type="ChEBI" id="CHEBI:58296"/>
        <dbReference type="ChEBI" id="CHEBI:456216"/>
        <dbReference type="EC" id="2.7.1.50"/>
    </reaction>
</comment>
<dbReference type="PRINTS" id="PR01099">
    <property type="entry name" value="HYETHTZKNASE"/>
</dbReference>
<evidence type="ECO:0000256" key="9">
    <source>
        <dbReference type="ARBA" id="ARBA00022840"/>
    </source>
</evidence>
<evidence type="ECO:0000256" key="11">
    <source>
        <dbReference type="ARBA" id="ARBA00022977"/>
    </source>
</evidence>